<dbReference type="GO" id="GO:0140664">
    <property type="term" value="F:ATP-dependent DNA damage sensor activity"/>
    <property type="evidence" value="ECO:0007669"/>
    <property type="project" value="InterPro"/>
</dbReference>
<keyword evidence="8" id="KW-0540">Nuclease</keyword>
<evidence type="ECO:0000313" key="8">
    <source>
        <dbReference type="EMBL" id="MBS4883952.1"/>
    </source>
</evidence>
<dbReference type="InterPro" id="IPR042120">
    <property type="entry name" value="MutL_C_dimsub"/>
</dbReference>
<accession>A0A942WEM3</accession>
<dbReference type="PANTHER" id="PTHR10073:SF12">
    <property type="entry name" value="DNA MISMATCH REPAIR PROTEIN MLH1"/>
    <property type="match status" value="1"/>
</dbReference>
<dbReference type="InterPro" id="IPR037198">
    <property type="entry name" value="MutL_C_sf"/>
</dbReference>
<feature type="compositionally biased region" description="Basic and acidic residues" evidence="5">
    <location>
        <begin position="371"/>
        <end position="418"/>
    </location>
</feature>
<dbReference type="Pfam" id="PF08676">
    <property type="entry name" value="MutL_C"/>
    <property type="match status" value="1"/>
</dbReference>
<evidence type="ECO:0000256" key="1">
    <source>
        <dbReference type="ARBA" id="ARBA00006082"/>
    </source>
</evidence>
<comment type="similarity">
    <text evidence="1 4">Belongs to the DNA mismatch repair MutL/HexB family.</text>
</comment>
<dbReference type="InterPro" id="IPR014721">
    <property type="entry name" value="Ribsml_uS5_D2-typ_fold_subgr"/>
</dbReference>
<keyword evidence="8" id="KW-0378">Hydrolase</keyword>
<comment type="function">
    <text evidence="4">This protein is involved in the repair of mismatches in DNA. It is required for dam-dependent methyl-directed DNA mismatch repair. May act as a 'molecular matchmaker', a protein that promotes the formation of a stable complex between two or more DNA-binding proteins in an ATP-dependent manner without itself being part of a final effector complex.</text>
</comment>
<dbReference type="SMART" id="SM00853">
    <property type="entry name" value="MutL_C"/>
    <property type="match status" value="1"/>
</dbReference>
<dbReference type="GO" id="GO:0006298">
    <property type="term" value="P:mismatch repair"/>
    <property type="evidence" value="ECO:0007669"/>
    <property type="project" value="UniProtKB-UniRule"/>
</dbReference>
<dbReference type="GO" id="GO:0030983">
    <property type="term" value="F:mismatched DNA binding"/>
    <property type="evidence" value="ECO:0007669"/>
    <property type="project" value="InterPro"/>
</dbReference>
<dbReference type="CDD" id="cd00782">
    <property type="entry name" value="MutL_Trans"/>
    <property type="match status" value="1"/>
</dbReference>
<feature type="domain" description="DNA mismatch repair protein S5" evidence="7">
    <location>
        <begin position="207"/>
        <end position="325"/>
    </location>
</feature>
<proteinExistence type="inferred from homology"/>
<dbReference type="InterPro" id="IPR014790">
    <property type="entry name" value="MutL_C"/>
</dbReference>
<dbReference type="GO" id="GO:0005524">
    <property type="term" value="F:ATP binding"/>
    <property type="evidence" value="ECO:0007669"/>
    <property type="project" value="InterPro"/>
</dbReference>
<dbReference type="InterPro" id="IPR020667">
    <property type="entry name" value="DNA_mismatch_repair_MutL"/>
</dbReference>
<sequence>MARIHQLDEHLSNMIAAGEVVERPSGIVKELVENSIDAKAKHIEIQILQGGIDCITIIDDGCGMDAQDATLAFERHATSKIQAVDDLWKISTMGFRGEALPSIASVSQVTLRTNDGIDSSEVIIHYGTLKSARPCGTPKGTMLEVRNLFQKTPARFKHLKSPQYEFSLISDVVQKFAISHPNIGFELSHDGRSVFKTKGNGNLREVLMQIYGRDGAKTAIELHGQDLDYTIRGYALQPQFQRATKYYVLLYINGRMIRNYHLQKAVMDAYAPYMPKDRYPIAVINMEMDAQLVDVNVHPSKWEIRLSKEKQLEKLLYQTIKAALMQDMEVPNIQARKENKKEKIEIQELQFTYPRDQEVKKLHTEVNDSFVHYDGKPKQTITEESRVQVDKVEPQEAPVEAEKQESVDKKQELSESKSSDTQAPIKDQVIEEVSTTKQAETLFKDIAPIQEVVMKAEQEPASESVNPSLPQLHVIGQFHNSYILAEGEKGLYIIDQHAAQERYHYEMIQKQILSGVKDTQPLLIPITVETTISAVSRIDDLNALLEQVGIHFEVFGNTTLLCRELPIWLKDTKEEAFLQDMIDLWQKDDEISLDKLRKHTIATMACHSSIRFHRSLTMEEMKQVILDLGKCEQPFHCPHGRPTLICYEDKDLIHDFERG</sequence>
<dbReference type="Gene3D" id="3.30.1540.20">
    <property type="entry name" value="MutL, C-terminal domain, dimerisation subdomain"/>
    <property type="match status" value="1"/>
</dbReference>
<dbReference type="GO" id="GO:0032300">
    <property type="term" value="C:mismatch repair complex"/>
    <property type="evidence" value="ECO:0007669"/>
    <property type="project" value="InterPro"/>
</dbReference>
<dbReference type="Pfam" id="PF13589">
    <property type="entry name" value="HATPase_c_3"/>
    <property type="match status" value="1"/>
</dbReference>
<evidence type="ECO:0000256" key="3">
    <source>
        <dbReference type="ARBA" id="ARBA00023204"/>
    </source>
</evidence>
<dbReference type="Gene3D" id="3.30.230.10">
    <property type="match status" value="1"/>
</dbReference>
<dbReference type="Gene3D" id="3.30.1370.100">
    <property type="entry name" value="MutL, C-terminal domain, regulatory subdomain"/>
    <property type="match status" value="1"/>
</dbReference>
<dbReference type="PANTHER" id="PTHR10073">
    <property type="entry name" value="DNA MISMATCH REPAIR PROTEIN MLH, PMS, MUTL"/>
    <property type="match status" value="1"/>
</dbReference>
<dbReference type="SMART" id="SM01340">
    <property type="entry name" value="DNA_mis_repair"/>
    <property type="match status" value="1"/>
</dbReference>
<dbReference type="HAMAP" id="MF_00149">
    <property type="entry name" value="DNA_mis_repair"/>
    <property type="match status" value="1"/>
</dbReference>
<feature type="domain" description="MutL C-terminal dimerisation" evidence="6">
    <location>
        <begin position="474"/>
        <end position="616"/>
    </location>
</feature>
<dbReference type="Gene3D" id="3.30.565.10">
    <property type="entry name" value="Histidine kinase-like ATPase, C-terminal domain"/>
    <property type="match status" value="1"/>
</dbReference>
<evidence type="ECO:0000259" key="6">
    <source>
        <dbReference type="SMART" id="SM00853"/>
    </source>
</evidence>
<keyword evidence="8" id="KW-0255">Endonuclease</keyword>
<dbReference type="InterPro" id="IPR013507">
    <property type="entry name" value="DNA_mismatch_S5_2-like"/>
</dbReference>
<dbReference type="GO" id="GO:0004519">
    <property type="term" value="F:endonuclease activity"/>
    <property type="evidence" value="ECO:0007669"/>
    <property type="project" value="UniProtKB-KW"/>
</dbReference>
<dbReference type="GO" id="GO:0016887">
    <property type="term" value="F:ATP hydrolysis activity"/>
    <property type="evidence" value="ECO:0007669"/>
    <property type="project" value="InterPro"/>
</dbReference>
<dbReference type="Proteomes" id="UP000753219">
    <property type="component" value="Unassembled WGS sequence"/>
</dbReference>
<dbReference type="InterPro" id="IPR036890">
    <property type="entry name" value="HATPase_C_sf"/>
</dbReference>
<comment type="caution">
    <text evidence="8">The sequence shown here is derived from an EMBL/GenBank/DDBJ whole genome shotgun (WGS) entry which is preliminary data.</text>
</comment>
<dbReference type="InterPro" id="IPR014762">
    <property type="entry name" value="DNA_mismatch_repair_CS"/>
</dbReference>
<gene>
    <name evidence="4 8" type="primary">mutL</name>
    <name evidence="8" type="ORF">KHZ85_04225</name>
</gene>
<name>A0A942WEM3_9FIRM</name>
<dbReference type="SUPFAM" id="SSF118116">
    <property type="entry name" value="DNA mismatch repair protein MutL"/>
    <property type="match status" value="1"/>
</dbReference>
<evidence type="ECO:0000256" key="4">
    <source>
        <dbReference type="HAMAP-Rule" id="MF_00149"/>
    </source>
</evidence>
<dbReference type="NCBIfam" id="TIGR00585">
    <property type="entry name" value="mutl"/>
    <property type="match status" value="1"/>
</dbReference>
<dbReference type="SUPFAM" id="SSF55874">
    <property type="entry name" value="ATPase domain of HSP90 chaperone/DNA topoisomerase II/histidine kinase"/>
    <property type="match status" value="1"/>
</dbReference>
<dbReference type="InterPro" id="IPR020568">
    <property type="entry name" value="Ribosomal_Su5_D2-typ_SF"/>
</dbReference>
<organism evidence="8 9">
    <name type="scientific">Amedibacillus dolichus</name>
    <dbReference type="NCBI Taxonomy" id="31971"/>
    <lineage>
        <taxon>Bacteria</taxon>
        <taxon>Bacillati</taxon>
        <taxon>Bacillota</taxon>
        <taxon>Erysipelotrichia</taxon>
        <taxon>Erysipelotrichales</taxon>
        <taxon>Erysipelotrichaceae</taxon>
        <taxon>Amedibacillus</taxon>
    </lineage>
</organism>
<evidence type="ECO:0000259" key="7">
    <source>
        <dbReference type="SMART" id="SM01340"/>
    </source>
</evidence>
<dbReference type="RefSeq" id="WP_278639938.1">
    <property type="nucleotide sequence ID" value="NZ_JAGZMZ010000008.1"/>
</dbReference>
<feature type="region of interest" description="Disordered" evidence="5">
    <location>
        <begin position="371"/>
        <end position="427"/>
    </location>
</feature>
<evidence type="ECO:0000256" key="2">
    <source>
        <dbReference type="ARBA" id="ARBA00022763"/>
    </source>
</evidence>
<protein>
    <recommendedName>
        <fullName evidence="4">DNA mismatch repair protein MutL</fullName>
    </recommendedName>
</protein>
<dbReference type="InterPro" id="IPR002099">
    <property type="entry name" value="MutL/Mlh/PMS"/>
</dbReference>
<dbReference type="InterPro" id="IPR042121">
    <property type="entry name" value="MutL_C_regsub"/>
</dbReference>
<keyword evidence="2 4" id="KW-0227">DNA damage</keyword>
<evidence type="ECO:0000313" key="9">
    <source>
        <dbReference type="Proteomes" id="UP000753219"/>
    </source>
</evidence>
<dbReference type="PROSITE" id="PS00058">
    <property type="entry name" value="DNA_MISMATCH_REPAIR_1"/>
    <property type="match status" value="1"/>
</dbReference>
<evidence type="ECO:0000256" key="5">
    <source>
        <dbReference type="SAM" id="MobiDB-lite"/>
    </source>
</evidence>
<keyword evidence="3 4" id="KW-0234">DNA repair</keyword>
<dbReference type="InterPro" id="IPR038973">
    <property type="entry name" value="MutL/Mlh/Pms-like"/>
</dbReference>
<dbReference type="FunFam" id="3.30.565.10:FF:000003">
    <property type="entry name" value="DNA mismatch repair endonuclease MutL"/>
    <property type="match status" value="1"/>
</dbReference>
<dbReference type="AlphaFoldDB" id="A0A942WEM3"/>
<dbReference type="EMBL" id="JAGZMZ010000008">
    <property type="protein sequence ID" value="MBS4883952.1"/>
    <property type="molecule type" value="Genomic_DNA"/>
</dbReference>
<dbReference type="SUPFAM" id="SSF54211">
    <property type="entry name" value="Ribosomal protein S5 domain 2-like"/>
    <property type="match status" value="1"/>
</dbReference>
<dbReference type="CDD" id="cd16926">
    <property type="entry name" value="HATPase_MutL-MLH-PMS-like"/>
    <property type="match status" value="1"/>
</dbReference>
<reference evidence="8" key="1">
    <citation type="submission" date="2021-02" db="EMBL/GenBank/DDBJ databases">
        <title>Infant gut strain persistence is associated with maternal origin, phylogeny, and functional potential including surface adhesion and iron acquisition.</title>
        <authorList>
            <person name="Lou Y.C."/>
        </authorList>
    </citation>
    <scope>NUCLEOTIDE SEQUENCE</scope>
    <source>
        <strain evidence="8">L3_108_103G1_dasL3_108_103G1_concoct_2</strain>
    </source>
</reference>
<dbReference type="Pfam" id="PF01119">
    <property type="entry name" value="DNA_mis_repair"/>
    <property type="match status" value="1"/>
</dbReference>